<proteinExistence type="predicted"/>
<dbReference type="EMBL" id="AJWY01003161">
    <property type="protein sequence ID" value="EKC76195.1"/>
    <property type="molecule type" value="Genomic_DNA"/>
</dbReference>
<dbReference type="AlphaFoldDB" id="K1UD77"/>
<feature type="transmembrane region" description="Helical" evidence="1">
    <location>
        <begin position="89"/>
        <end position="111"/>
    </location>
</feature>
<keyword evidence="1" id="KW-0472">Membrane</keyword>
<accession>K1UD77</accession>
<gene>
    <name evidence="2" type="ORF">LEA_04830</name>
</gene>
<feature type="transmembrane region" description="Helical" evidence="1">
    <location>
        <begin position="25"/>
        <end position="43"/>
    </location>
</feature>
<keyword evidence="1" id="KW-0812">Transmembrane</keyword>
<evidence type="ECO:0000256" key="1">
    <source>
        <dbReference type="SAM" id="Phobius"/>
    </source>
</evidence>
<reference evidence="2" key="1">
    <citation type="journal article" date="2013" name="Environ. Microbiol.">
        <title>Microbiota from the distal guts of lean and obese adolescents exhibit partial functional redundancy besides clear differences in community structure.</title>
        <authorList>
            <person name="Ferrer M."/>
            <person name="Ruiz A."/>
            <person name="Lanza F."/>
            <person name="Haange S.B."/>
            <person name="Oberbach A."/>
            <person name="Till H."/>
            <person name="Bargiela R."/>
            <person name="Campoy C."/>
            <person name="Segura M.T."/>
            <person name="Richter M."/>
            <person name="von Bergen M."/>
            <person name="Seifert J."/>
            <person name="Suarez A."/>
        </authorList>
    </citation>
    <scope>NUCLEOTIDE SEQUENCE</scope>
</reference>
<sequence>MQLILLWTHASACLQGSTKLEWKKILTNVNLIAIVAGALLYLLHISLPAPIVSTLSSVGNMIGPMGMLLAGMAIAEVPLKKVFCTLRNYLPVVLRLLWFLSLFFYYSGWYMQQVGFPMARQF</sequence>
<protein>
    <submittedName>
        <fullName evidence="2">Permease</fullName>
    </submittedName>
</protein>
<evidence type="ECO:0000313" key="2">
    <source>
        <dbReference type="EMBL" id="EKC76195.1"/>
    </source>
</evidence>
<keyword evidence="1" id="KW-1133">Transmembrane helix</keyword>
<organism evidence="2">
    <name type="scientific">human gut metagenome</name>
    <dbReference type="NCBI Taxonomy" id="408170"/>
    <lineage>
        <taxon>unclassified sequences</taxon>
        <taxon>metagenomes</taxon>
        <taxon>organismal metagenomes</taxon>
    </lineage>
</organism>
<comment type="caution">
    <text evidence="2">The sequence shown here is derived from an EMBL/GenBank/DDBJ whole genome shotgun (WGS) entry which is preliminary data.</text>
</comment>
<feature type="transmembrane region" description="Helical" evidence="1">
    <location>
        <begin position="55"/>
        <end position="77"/>
    </location>
</feature>
<name>K1UD77_9ZZZZ</name>